<sequence>MLVIHSYSIAIIMCIITMICWGSWANTTKLVDEKNGLSSYIIGTIQSASCCLPCCWRSR</sequence>
<feature type="transmembrane region" description="Helical" evidence="1">
    <location>
        <begin position="7"/>
        <end position="25"/>
    </location>
</feature>
<accession>A0A6S5C7H1</accession>
<proteinExistence type="predicted"/>
<reference evidence="2 3" key="1">
    <citation type="submission" date="2019-12" db="EMBL/GenBank/DDBJ databases">
        <title>complete genome sequences of Aeromonas veronii str. WP3-W19-ESBL-03 isolated from wastewater treatment plant effluent.</title>
        <authorList>
            <person name="Sekizuka T."/>
            <person name="Itokawa K."/>
            <person name="Yatsu K."/>
            <person name="Inamine Y."/>
            <person name="Kuroda M."/>
        </authorList>
    </citation>
    <scope>NUCLEOTIDE SEQUENCE [LARGE SCALE GENOMIC DNA]</scope>
    <source>
        <strain evidence="2 3">WP3-W19-ESBL-03</strain>
    </source>
</reference>
<gene>
    <name evidence="2" type="ORF">WP3W19E03_09430</name>
</gene>
<organism evidence="2 3">
    <name type="scientific">Aeromonas veronii</name>
    <dbReference type="NCBI Taxonomy" id="654"/>
    <lineage>
        <taxon>Bacteria</taxon>
        <taxon>Pseudomonadati</taxon>
        <taxon>Pseudomonadota</taxon>
        <taxon>Gammaproteobacteria</taxon>
        <taxon>Aeromonadales</taxon>
        <taxon>Aeromonadaceae</taxon>
        <taxon>Aeromonas</taxon>
    </lineage>
</organism>
<evidence type="ECO:0000256" key="1">
    <source>
        <dbReference type="SAM" id="Phobius"/>
    </source>
</evidence>
<protein>
    <submittedName>
        <fullName evidence="2">Uncharacterized protein</fullName>
    </submittedName>
</protein>
<name>A0A6S5C7H1_AERVE</name>
<dbReference type="EMBL" id="AP022038">
    <property type="protein sequence ID" value="BBR38418.1"/>
    <property type="molecule type" value="Genomic_DNA"/>
</dbReference>
<dbReference type="AlphaFoldDB" id="A0A6S5C7H1"/>
<evidence type="ECO:0000313" key="3">
    <source>
        <dbReference type="Proteomes" id="UP000515442"/>
    </source>
</evidence>
<evidence type="ECO:0000313" key="2">
    <source>
        <dbReference type="EMBL" id="BBR38418.1"/>
    </source>
</evidence>
<keyword evidence="1" id="KW-0812">Transmembrane</keyword>
<keyword evidence="1" id="KW-0472">Membrane</keyword>
<dbReference type="Proteomes" id="UP000515442">
    <property type="component" value="Chromosome"/>
</dbReference>
<keyword evidence="1" id="KW-1133">Transmembrane helix</keyword>